<dbReference type="RefSeq" id="WP_387702446.1">
    <property type="nucleotide sequence ID" value="NZ_JBIAMX010000017.1"/>
</dbReference>
<evidence type="ECO:0000313" key="2">
    <source>
        <dbReference type="EMBL" id="MFF0546008.1"/>
    </source>
</evidence>
<feature type="region of interest" description="Disordered" evidence="1">
    <location>
        <begin position="55"/>
        <end position="75"/>
    </location>
</feature>
<name>A0ABW6PUI5_9NOCA</name>
<protein>
    <recommendedName>
        <fullName evidence="4">DUF3558 domain-containing protein</fullName>
    </recommendedName>
</protein>
<dbReference type="EMBL" id="JBIAMX010000017">
    <property type="protein sequence ID" value="MFF0546008.1"/>
    <property type="molecule type" value="Genomic_DNA"/>
</dbReference>
<evidence type="ECO:0000256" key="1">
    <source>
        <dbReference type="SAM" id="MobiDB-lite"/>
    </source>
</evidence>
<keyword evidence="3" id="KW-1185">Reference proteome</keyword>
<evidence type="ECO:0000313" key="3">
    <source>
        <dbReference type="Proteomes" id="UP001601444"/>
    </source>
</evidence>
<gene>
    <name evidence="2" type="ORF">ACFYTF_24530</name>
</gene>
<comment type="caution">
    <text evidence="2">The sequence shown here is derived from an EMBL/GenBank/DDBJ whole genome shotgun (WGS) entry which is preliminary data.</text>
</comment>
<sequence length="206" mass="22141">MMALLVTLGVGIAIGVVVSDRGTAEAVPSTATGPASYATEKVDNACDLVDPAPLVRWAGPPRETPKHTEDRTPPREGELECRVYYGDPGADSSARAAIWIRVKPTDGATPEAFAARKVVDHRLVGDSLSDVTSGDVDDLAYGHWIHAADRTGAIFDDRYLLDVLDGDLSVLVLIDHGSAAENRVDRAEFAAVARSQVQRILDRLRR</sequence>
<accession>A0ABW6PUI5</accession>
<dbReference type="Proteomes" id="UP001601444">
    <property type="component" value="Unassembled WGS sequence"/>
</dbReference>
<reference evidence="2 3" key="1">
    <citation type="submission" date="2024-10" db="EMBL/GenBank/DDBJ databases">
        <title>The Natural Products Discovery Center: Release of the First 8490 Sequenced Strains for Exploring Actinobacteria Biosynthetic Diversity.</title>
        <authorList>
            <person name="Kalkreuter E."/>
            <person name="Kautsar S.A."/>
            <person name="Yang D."/>
            <person name="Bader C.D."/>
            <person name="Teijaro C.N."/>
            <person name="Fluegel L."/>
            <person name="Davis C.M."/>
            <person name="Simpson J.R."/>
            <person name="Lauterbach L."/>
            <person name="Steele A.D."/>
            <person name="Gui C."/>
            <person name="Meng S."/>
            <person name="Li G."/>
            <person name="Viehrig K."/>
            <person name="Ye F."/>
            <person name="Su P."/>
            <person name="Kiefer A.F."/>
            <person name="Nichols A."/>
            <person name="Cepeda A.J."/>
            <person name="Yan W."/>
            <person name="Fan B."/>
            <person name="Jiang Y."/>
            <person name="Adhikari A."/>
            <person name="Zheng C.-J."/>
            <person name="Schuster L."/>
            <person name="Cowan T.M."/>
            <person name="Smanski M.J."/>
            <person name="Chevrette M.G."/>
            <person name="De Carvalho L.P.S."/>
            <person name="Shen B."/>
        </authorList>
    </citation>
    <scope>NUCLEOTIDE SEQUENCE [LARGE SCALE GENOMIC DNA]</scope>
    <source>
        <strain evidence="2 3">NPDC004045</strain>
    </source>
</reference>
<proteinExistence type="predicted"/>
<organism evidence="2 3">
    <name type="scientific">Nocardia thailandica</name>
    <dbReference type="NCBI Taxonomy" id="257275"/>
    <lineage>
        <taxon>Bacteria</taxon>
        <taxon>Bacillati</taxon>
        <taxon>Actinomycetota</taxon>
        <taxon>Actinomycetes</taxon>
        <taxon>Mycobacteriales</taxon>
        <taxon>Nocardiaceae</taxon>
        <taxon>Nocardia</taxon>
    </lineage>
</organism>
<evidence type="ECO:0008006" key="4">
    <source>
        <dbReference type="Google" id="ProtNLM"/>
    </source>
</evidence>
<feature type="compositionally biased region" description="Basic and acidic residues" evidence="1">
    <location>
        <begin position="63"/>
        <end position="75"/>
    </location>
</feature>